<dbReference type="EC" id="3.1.1.-" evidence="3"/>
<feature type="chain" id="PRO_5005106062" description="Carboxylic ester hydrolase" evidence="3">
    <location>
        <begin position="21"/>
        <end position="473"/>
    </location>
</feature>
<dbReference type="SUPFAM" id="SSF53474">
    <property type="entry name" value="alpha/beta-Hydrolases"/>
    <property type="match status" value="1"/>
</dbReference>
<dbReference type="AlphaFoldDB" id="A0A084EUH0"/>
<keyword evidence="2 3" id="KW-0378">Hydrolase</keyword>
<comment type="caution">
    <text evidence="5">The sequence shown here is derived from an EMBL/GenBank/DDBJ whole genome shotgun (WGS) entry which is preliminary data.</text>
</comment>
<evidence type="ECO:0000313" key="6">
    <source>
        <dbReference type="Proteomes" id="UP000028534"/>
    </source>
</evidence>
<dbReference type="InterPro" id="IPR002018">
    <property type="entry name" value="CarbesteraseB"/>
</dbReference>
<dbReference type="Proteomes" id="UP000028534">
    <property type="component" value="Unassembled WGS sequence"/>
</dbReference>
<dbReference type="InterPro" id="IPR019826">
    <property type="entry name" value="Carboxylesterase_B_AS"/>
</dbReference>
<dbReference type="Gene3D" id="3.40.50.1820">
    <property type="entry name" value="alpha/beta hydrolase"/>
    <property type="match status" value="2"/>
</dbReference>
<sequence>MQRTTIIGLGALLLGTSALGTAPLAARSPTPQPQMVQTEAGIVHGALDAGVESWKGIPFAAPPVGDLRWRMPQPVARWQGVRETTAYRNDCMQLPFPSDAAPLGTPPAEDCLYANVWKPAGASAKLPVLFWIYGGGFVNGGSSPPTYAGAALAKQGLMVVSFNYRLGRFGTFAHPALAAANEDKGFAGNYGLMDQVAALQWVKRNIARFGGDPANITIIGESAGGMSVHALLTSPLSQGLFQRAVIMSGGDGQMMGPKDGSAATIGEAFAATKGIKGSDAAALKGLRALPADQVIDGLNLEGMFKGQLGPYSPPFPDGKIAVNPAAAYAAGNFAHVPVMVGATSADIGGPTGFMVGGARTVAATLAAAKLPVYAYRFDYVATSVGKPGAGHATDIPYFFDTQAIKYGAATTPRDNEMGRTISAYIVNFARSGDPNGTGLAAWPRYDASEDRIMLFNPDGKAAAQKDPLPPVTP</sequence>
<evidence type="ECO:0000256" key="1">
    <source>
        <dbReference type="ARBA" id="ARBA00005964"/>
    </source>
</evidence>
<dbReference type="PROSITE" id="PS00122">
    <property type="entry name" value="CARBOXYLESTERASE_B_1"/>
    <property type="match status" value="1"/>
</dbReference>
<evidence type="ECO:0000256" key="3">
    <source>
        <dbReference type="RuleBase" id="RU361235"/>
    </source>
</evidence>
<keyword evidence="3" id="KW-0732">Signal</keyword>
<protein>
    <recommendedName>
        <fullName evidence="3">Carboxylic ester hydrolase</fullName>
        <ecNumber evidence="3">3.1.1.-</ecNumber>
    </recommendedName>
</protein>
<dbReference type="InterPro" id="IPR050309">
    <property type="entry name" value="Type-B_Carboxylest/Lipase"/>
</dbReference>
<dbReference type="ESTHER" id="sphya-k9dde4">
    <property type="family name" value="Carb_B_Bacteria"/>
</dbReference>
<dbReference type="eggNOG" id="COG2272">
    <property type="taxonomic scope" value="Bacteria"/>
</dbReference>
<feature type="domain" description="Carboxylesterase type B" evidence="4">
    <location>
        <begin position="33"/>
        <end position="347"/>
    </location>
</feature>
<organism evidence="5 6">
    <name type="scientific">Sphingobium yanoikuyae</name>
    <name type="common">Sphingomonas yanoikuyae</name>
    <dbReference type="NCBI Taxonomy" id="13690"/>
    <lineage>
        <taxon>Bacteria</taxon>
        <taxon>Pseudomonadati</taxon>
        <taxon>Pseudomonadota</taxon>
        <taxon>Alphaproteobacteria</taxon>
        <taxon>Sphingomonadales</taxon>
        <taxon>Sphingomonadaceae</taxon>
        <taxon>Sphingobium</taxon>
    </lineage>
</organism>
<dbReference type="GO" id="GO:0016787">
    <property type="term" value="F:hydrolase activity"/>
    <property type="evidence" value="ECO:0007669"/>
    <property type="project" value="UniProtKB-KW"/>
</dbReference>
<dbReference type="Pfam" id="PF00135">
    <property type="entry name" value="COesterase"/>
    <property type="match status" value="2"/>
</dbReference>
<dbReference type="RefSeq" id="WP_037516459.1">
    <property type="nucleotide sequence ID" value="NZ_JGVR01000001.1"/>
</dbReference>
<reference evidence="5 6" key="1">
    <citation type="submission" date="2014-03" db="EMBL/GenBank/DDBJ databases">
        <title>Genome sequence of Sphingobium yanoikuyae B1.</title>
        <authorList>
            <person name="Gan H.M."/>
            <person name="Gan H.Y."/>
            <person name="Savka M.A."/>
        </authorList>
    </citation>
    <scope>NUCLEOTIDE SEQUENCE [LARGE SCALE GENOMIC DNA]</scope>
    <source>
        <strain evidence="5 6">B1</strain>
    </source>
</reference>
<feature type="signal peptide" evidence="3">
    <location>
        <begin position="1"/>
        <end position="20"/>
    </location>
</feature>
<feature type="domain" description="Carboxylesterase type B" evidence="4">
    <location>
        <begin position="356"/>
        <end position="460"/>
    </location>
</feature>
<dbReference type="STRING" id="13690.AX777_06830"/>
<comment type="similarity">
    <text evidence="1 3">Belongs to the type-B carboxylesterase/lipase family.</text>
</comment>
<evidence type="ECO:0000313" key="5">
    <source>
        <dbReference type="EMBL" id="KEZ21612.1"/>
    </source>
</evidence>
<dbReference type="PANTHER" id="PTHR11559">
    <property type="entry name" value="CARBOXYLESTERASE"/>
    <property type="match status" value="1"/>
</dbReference>
<accession>A0A084EUH0</accession>
<gene>
    <name evidence="5" type="ORF">CP98_00290</name>
</gene>
<dbReference type="PATRIC" id="fig|13690.10.peg.299"/>
<evidence type="ECO:0000256" key="2">
    <source>
        <dbReference type="ARBA" id="ARBA00022801"/>
    </source>
</evidence>
<proteinExistence type="inferred from homology"/>
<evidence type="ECO:0000259" key="4">
    <source>
        <dbReference type="Pfam" id="PF00135"/>
    </source>
</evidence>
<name>A0A084EUH0_SPHYA</name>
<dbReference type="InterPro" id="IPR029058">
    <property type="entry name" value="AB_hydrolase_fold"/>
</dbReference>
<dbReference type="EMBL" id="JGVR01000001">
    <property type="protein sequence ID" value="KEZ21612.1"/>
    <property type="molecule type" value="Genomic_DNA"/>
</dbReference>